<evidence type="ECO:0000256" key="8">
    <source>
        <dbReference type="ARBA" id="ARBA00022777"/>
    </source>
</evidence>
<dbReference type="InterPro" id="IPR005467">
    <property type="entry name" value="His_kinase_dom"/>
</dbReference>
<dbReference type="Gene3D" id="3.30.450.40">
    <property type="match status" value="1"/>
</dbReference>
<dbReference type="CDD" id="cd00082">
    <property type="entry name" value="HisKA"/>
    <property type="match status" value="1"/>
</dbReference>
<dbReference type="InterPro" id="IPR013515">
    <property type="entry name" value="Phytochrome_cen-reg"/>
</dbReference>
<reference evidence="14 15" key="1">
    <citation type="submission" date="2017-07" db="EMBL/GenBank/DDBJ databases">
        <title>Draft Genome Sequences of Select Purple Nonsulfur Bacteria.</title>
        <authorList>
            <person name="Lasarre B."/>
            <person name="Mckinlay J.B."/>
        </authorList>
    </citation>
    <scope>NUCLEOTIDE SEQUENCE [LARGE SCALE GENOMIC DNA]</scope>
    <source>
        <strain evidence="14 15">DSM 5909</strain>
    </source>
</reference>
<evidence type="ECO:0000256" key="11">
    <source>
        <dbReference type="SAM" id="MobiDB-lite"/>
    </source>
</evidence>
<dbReference type="PRINTS" id="PR01033">
    <property type="entry name" value="PHYTOCHROME"/>
</dbReference>
<keyword evidence="7" id="KW-0808">Transferase</keyword>
<evidence type="ECO:0000259" key="12">
    <source>
        <dbReference type="PROSITE" id="PS50046"/>
    </source>
</evidence>
<dbReference type="GO" id="GO:0009584">
    <property type="term" value="P:detection of visible light"/>
    <property type="evidence" value="ECO:0007669"/>
    <property type="project" value="InterPro"/>
</dbReference>
<dbReference type="GO" id="GO:0009881">
    <property type="term" value="F:photoreceptor activity"/>
    <property type="evidence" value="ECO:0007669"/>
    <property type="project" value="UniProtKB-KW"/>
</dbReference>
<organism evidence="14 15">
    <name type="scientific">Rhodoplanes roseus</name>
    <dbReference type="NCBI Taxonomy" id="29409"/>
    <lineage>
        <taxon>Bacteria</taxon>
        <taxon>Pseudomonadati</taxon>
        <taxon>Pseudomonadota</taxon>
        <taxon>Alphaproteobacteria</taxon>
        <taxon>Hyphomicrobiales</taxon>
        <taxon>Nitrobacteraceae</taxon>
        <taxon>Rhodoplanes</taxon>
    </lineage>
</organism>
<dbReference type="Pfam" id="PF00512">
    <property type="entry name" value="HisKA"/>
    <property type="match status" value="1"/>
</dbReference>
<dbReference type="InterPro" id="IPR035965">
    <property type="entry name" value="PAS-like_dom_sf"/>
</dbReference>
<dbReference type="Pfam" id="PF08446">
    <property type="entry name" value="PAS_2"/>
    <property type="match status" value="1"/>
</dbReference>
<dbReference type="InterPro" id="IPR001294">
    <property type="entry name" value="Phytochrome"/>
</dbReference>
<name>A0A327L096_9BRAD</name>
<evidence type="ECO:0000256" key="7">
    <source>
        <dbReference type="ARBA" id="ARBA00022679"/>
    </source>
</evidence>
<dbReference type="Pfam" id="PF02518">
    <property type="entry name" value="HATPase_c"/>
    <property type="match status" value="1"/>
</dbReference>
<dbReference type="Pfam" id="PF01590">
    <property type="entry name" value="GAF"/>
    <property type="match status" value="1"/>
</dbReference>
<dbReference type="GO" id="GO:0006355">
    <property type="term" value="P:regulation of DNA-templated transcription"/>
    <property type="evidence" value="ECO:0007669"/>
    <property type="project" value="InterPro"/>
</dbReference>
<dbReference type="AlphaFoldDB" id="A0A327L096"/>
<dbReference type="InterPro" id="IPR003594">
    <property type="entry name" value="HATPase_dom"/>
</dbReference>
<dbReference type="EC" id="2.7.13.3" evidence="3"/>
<dbReference type="GO" id="GO:0030295">
    <property type="term" value="F:protein kinase activator activity"/>
    <property type="evidence" value="ECO:0007669"/>
    <property type="project" value="TreeGrafter"/>
</dbReference>
<evidence type="ECO:0000256" key="9">
    <source>
        <dbReference type="ARBA" id="ARBA00022991"/>
    </source>
</evidence>
<dbReference type="PANTHER" id="PTHR42878">
    <property type="entry name" value="TWO-COMPONENT HISTIDINE KINASE"/>
    <property type="match status" value="1"/>
</dbReference>
<keyword evidence="9" id="KW-0157">Chromophore</keyword>
<dbReference type="GO" id="GO:0007234">
    <property type="term" value="P:osmosensory signaling via phosphorelay pathway"/>
    <property type="evidence" value="ECO:0007669"/>
    <property type="project" value="TreeGrafter"/>
</dbReference>
<evidence type="ECO:0000313" key="15">
    <source>
        <dbReference type="Proteomes" id="UP000249130"/>
    </source>
</evidence>
<dbReference type="Gene3D" id="3.30.565.10">
    <property type="entry name" value="Histidine kinase-like ATPase, C-terminal domain"/>
    <property type="match status" value="1"/>
</dbReference>
<protein>
    <recommendedName>
        <fullName evidence="3">histidine kinase</fullName>
        <ecNumber evidence="3">2.7.13.3</ecNumber>
    </recommendedName>
</protein>
<feature type="compositionally biased region" description="Polar residues" evidence="11">
    <location>
        <begin position="1"/>
        <end position="21"/>
    </location>
</feature>
<dbReference type="SUPFAM" id="SSF55785">
    <property type="entry name" value="PYP-like sensor domain (PAS domain)"/>
    <property type="match status" value="1"/>
</dbReference>
<dbReference type="RefSeq" id="WP_111418621.1">
    <property type="nucleotide sequence ID" value="NZ_NPEX01000041.1"/>
</dbReference>
<dbReference type="FunFam" id="3.30.565.10:FF:000006">
    <property type="entry name" value="Sensor histidine kinase WalK"/>
    <property type="match status" value="1"/>
</dbReference>
<comment type="caution">
    <text evidence="14">The sequence shown here is derived from an EMBL/GenBank/DDBJ whole genome shotgun (WGS) entry which is preliminary data.</text>
</comment>
<dbReference type="PROSITE" id="PS50109">
    <property type="entry name" value="HIS_KIN"/>
    <property type="match status" value="1"/>
</dbReference>
<comment type="similarity">
    <text evidence="2">In the N-terminal section; belongs to the phytochrome family.</text>
</comment>
<dbReference type="SUPFAM" id="SSF55781">
    <property type="entry name" value="GAF domain-like"/>
    <property type="match status" value="2"/>
</dbReference>
<dbReference type="SMART" id="SM00387">
    <property type="entry name" value="HATPase_c"/>
    <property type="match status" value="1"/>
</dbReference>
<dbReference type="SUPFAM" id="SSF47384">
    <property type="entry name" value="Homodimeric domain of signal transducing histidine kinase"/>
    <property type="match status" value="1"/>
</dbReference>
<dbReference type="Pfam" id="PF00360">
    <property type="entry name" value="PHY"/>
    <property type="match status" value="1"/>
</dbReference>
<evidence type="ECO:0000256" key="4">
    <source>
        <dbReference type="ARBA" id="ARBA00022543"/>
    </source>
</evidence>
<accession>A0A327L096</accession>
<dbReference type="Gene3D" id="3.30.450.20">
    <property type="entry name" value="PAS domain"/>
    <property type="match status" value="1"/>
</dbReference>
<keyword evidence="8" id="KW-0418">Kinase</keyword>
<dbReference type="InterPro" id="IPR016132">
    <property type="entry name" value="Phyto_chromo_attachment"/>
</dbReference>
<keyword evidence="6" id="KW-0716">Sensory transduction</keyword>
<proteinExistence type="inferred from homology"/>
<evidence type="ECO:0000313" key="14">
    <source>
        <dbReference type="EMBL" id="RAI44550.1"/>
    </source>
</evidence>
<sequence length="752" mass="82215">MSDTQTEENLSSSIVPSQSPGTAACESEPIHIPGSIQPHGALLVVDPVSGRVVQAAVGPGCADAVAPDPVGCSLAEALVPDSAPLVRNLQSRLPAAGVVHLGLLRSGSTVHHMLAHRSDGAVLIELERARSAEPGSFDEVYPQVREFLDRVQRVADIDELTALSSREIRRITGLDRVLVYRFDPDWNGEVVAEDRNDRLPSYLGLHFPAADIPAQARELYRINRLRLIADASYTPSPIHPPVNPLTGRPIDLAFSVLRSVSPVHLEYMRNMGTGASMSISLLRGDRLWGLISCHNRDPATVPYHVRTACDFIGQVLSLQLVAQEASAVADRRNALRSIQNRLLARMAGAEHYVEGLVSNPGDLLALAAAEGAAVVTGGRITRVGATPSDDEVQRLVSWMAARQRLDVVATDSLAAAMPGGETIKDQASGVLAISVSQIHDSYVIWFRPEVVRTVTWGGDPRLHAETSADGTRLHPRTSFANWQETVRLRSRPWQAPEIDAVSELRTAIVDIVLRKAEETAALSEQLTTINKELEAFSYSVSHDLRAPFRHIVGYAQLLKKYEGDKLSERGNRYIDTIVESAISAGTLVDDLLGFSQMGRSTITPVTLDMTALVADLRRRMEADTHGRNVEWRIAPLPATRADPIMLRLAMQNLIENALKFSRHRDPAVIEIGAVETAEETIYHVRDNGAGFDMAYVGKLFGVFQRLHRVEEFEGTGIGLANVKRIAERHGGRVWAEGRVNVGATFFFALPKR</sequence>
<dbReference type="Gene3D" id="1.10.287.130">
    <property type="match status" value="1"/>
</dbReference>
<dbReference type="PANTHER" id="PTHR42878:SF15">
    <property type="entry name" value="BACTERIOPHYTOCHROME"/>
    <property type="match status" value="1"/>
</dbReference>
<evidence type="ECO:0000256" key="3">
    <source>
        <dbReference type="ARBA" id="ARBA00012438"/>
    </source>
</evidence>
<dbReference type="OrthoDB" id="9760752at2"/>
<evidence type="ECO:0000256" key="5">
    <source>
        <dbReference type="ARBA" id="ARBA00022553"/>
    </source>
</evidence>
<dbReference type="InterPro" id="IPR003018">
    <property type="entry name" value="GAF"/>
</dbReference>
<dbReference type="PROSITE" id="PS50046">
    <property type="entry name" value="PHYTOCHROME_2"/>
    <property type="match status" value="1"/>
</dbReference>
<dbReference type="InterPro" id="IPR036097">
    <property type="entry name" value="HisK_dim/P_sf"/>
</dbReference>
<evidence type="ECO:0000256" key="10">
    <source>
        <dbReference type="ARBA" id="ARBA00023170"/>
    </source>
</evidence>
<keyword evidence="10" id="KW-0675">Receptor</keyword>
<evidence type="ECO:0000259" key="13">
    <source>
        <dbReference type="PROSITE" id="PS50109"/>
    </source>
</evidence>
<dbReference type="InterPro" id="IPR029016">
    <property type="entry name" value="GAF-like_dom_sf"/>
</dbReference>
<dbReference type="GO" id="GO:0000155">
    <property type="term" value="F:phosphorelay sensor kinase activity"/>
    <property type="evidence" value="ECO:0007669"/>
    <property type="project" value="InterPro"/>
</dbReference>
<dbReference type="Proteomes" id="UP000249130">
    <property type="component" value="Unassembled WGS sequence"/>
</dbReference>
<dbReference type="EMBL" id="NPEX01000041">
    <property type="protein sequence ID" value="RAI44550.1"/>
    <property type="molecule type" value="Genomic_DNA"/>
</dbReference>
<dbReference type="InterPro" id="IPR043150">
    <property type="entry name" value="Phytochrome_PHY_sf"/>
</dbReference>
<dbReference type="InterPro" id="IPR013654">
    <property type="entry name" value="PAS_2"/>
</dbReference>
<keyword evidence="5" id="KW-0597">Phosphoprotein</keyword>
<evidence type="ECO:0000256" key="6">
    <source>
        <dbReference type="ARBA" id="ARBA00022606"/>
    </source>
</evidence>
<feature type="region of interest" description="Disordered" evidence="11">
    <location>
        <begin position="1"/>
        <end position="25"/>
    </location>
</feature>
<dbReference type="GO" id="GO:0000156">
    <property type="term" value="F:phosphorelay response regulator activity"/>
    <property type="evidence" value="ECO:0007669"/>
    <property type="project" value="TreeGrafter"/>
</dbReference>
<dbReference type="Gene3D" id="3.30.450.270">
    <property type="match status" value="1"/>
</dbReference>
<keyword evidence="15" id="KW-1185">Reference proteome</keyword>
<feature type="domain" description="Phytochrome chromophore attachment site" evidence="12">
    <location>
        <begin position="156"/>
        <end position="314"/>
    </location>
</feature>
<keyword evidence="4" id="KW-0600">Photoreceptor protein</keyword>
<dbReference type="SMART" id="SM00065">
    <property type="entry name" value="GAF"/>
    <property type="match status" value="1"/>
</dbReference>
<evidence type="ECO:0000256" key="2">
    <source>
        <dbReference type="ARBA" id="ARBA00006402"/>
    </source>
</evidence>
<feature type="domain" description="Histidine kinase" evidence="13">
    <location>
        <begin position="539"/>
        <end position="752"/>
    </location>
</feature>
<evidence type="ECO:0000256" key="1">
    <source>
        <dbReference type="ARBA" id="ARBA00000085"/>
    </source>
</evidence>
<dbReference type="InterPro" id="IPR050351">
    <property type="entry name" value="BphY/WalK/GraS-like"/>
</dbReference>
<comment type="catalytic activity">
    <reaction evidence="1">
        <text>ATP + protein L-histidine = ADP + protein N-phospho-L-histidine.</text>
        <dbReference type="EC" id="2.7.13.3"/>
    </reaction>
</comment>
<dbReference type="SUPFAM" id="SSF55874">
    <property type="entry name" value="ATPase domain of HSP90 chaperone/DNA topoisomerase II/histidine kinase"/>
    <property type="match status" value="1"/>
</dbReference>
<dbReference type="InterPro" id="IPR003661">
    <property type="entry name" value="HisK_dim/P_dom"/>
</dbReference>
<dbReference type="InterPro" id="IPR036890">
    <property type="entry name" value="HATPase_C_sf"/>
</dbReference>
<gene>
    <name evidence="14" type="ORF">CH341_08540</name>
</gene>
<dbReference type="SMART" id="SM00388">
    <property type="entry name" value="HisKA"/>
    <property type="match status" value="1"/>
</dbReference>